<dbReference type="PANTHER" id="PTHR30055">
    <property type="entry name" value="HTH-TYPE TRANSCRIPTIONAL REGULATOR RUTR"/>
    <property type="match status" value="1"/>
</dbReference>
<dbReference type="SUPFAM" id="SSF46689">
    <property type="entry name" value="Homeodomain-like"/>
    <property type="match status" value="1"/>
</dbReference>
<evidence type="ECO:0000259" key="5">
    <source>
        <dbReference type="PROSITE" id="PS50977"/>
    </source>
</evidence>
<dbReference type="EMBL" id="FNCV01000005">
    <property type="protein sequence ID" value="SDH23245.1"/>
    <property type="molecule type" value="Genomic_DNA"/>
</dbReference>
<dbReference type="InterPro" id="IPR009057">
    <property type="entry name" value="Homeodomain-like_sf"/>
</dbReference>
<evidence type="ECO:0000256" key="2">
    <source>
        <dbReference type="ARBA" id="ARBA00023125"/>
    </source>
</evidence>
<dbReference type="GO" id="GO:0000976">
    <property type="term" value="F:transcription cis-regulatory region binding"/>
    <property type="evidence" value="ECO:0007669"/>
    <property type="project" value="TreeGrafter"/>
</dbReference>
<evidence type="ECO:0000256" key="4">
    <source>
        <dbReference type="PROSITE-ProRule" id="PRU00335"/>
    </source>
</evidence>
<keyword evidence="1" id="KW-0805">Transcription regulation</keyword>
<dbReference type="STRING" id="83401.SAMN05421742_10574"/>
<dbReference type="RefSeq" id="WP_176787747.1">
    <property type="nucleotide sequence ID" value="NZ_FNCV01000005.1"/>
</dbReference>
<keyword evidence="3" id="KW-0804">Transcription</keyword>
<evidence type="ECO:0000313" key="6">
    <source>
        <dbReference type="EMBL" id="SDH23245.1"/>
    </source>
</evidence>
<organism evidence="6 7">
    <name type="scientific">Roseospirillum parvum</name>
    <dbReference type="NCBI Taxonomy" id="83401"/>
    <lineage>
        <taxon>Bacteria</taxon>
        <taxon>Pseudomonadati</taxon>
        <taxon>Pseudomonadota</taxon>
        <taxon>Alphaproteobacteria</taxon>
        <taxon>Rhodospirillales</taxon>
        <taxon>Rhodospirillaceae</taxon>
        <taxon>Roseospirillum</taxon>
    </lineage>
</organism>
<evidence type="ECO:0000256" key="3">
    <source>
        <dbReference type="ARBA" id="ARBA00023163"/>
    </source>
</evidence>
<accession>A0A1G8AQK0</accession>
<dbReference type="Pfam" id="PF00440">
    <property type="entry name" value="TetR_N"/>
    <property type="match status" value="1"/>
</dbReference>
<sequence>MHHTVTLLHRQELIETAYAVLAENGYAATSLAAVARRANVTEETLRGWFGSKSGLFQAMVEDNARAGARILEAHLDGNSTPSQALRDLGPALLRLVTGERAVALNRAAAVDASDSGALGRTIAQSGREHIVPLLWHLFAKAHEAGHWHCPVPGEAAEF</sequence>
<keyword evidence="7" id="KW-1185">Reference proteome</keyword>
<dbReference type="Pfam" id="PF14246">
    <property type="entry name" value="TetR_C_7"/>
    <property type="match status" value="1"/>
</dbReference>
<feature type="domain" description="HTH tetR-type" evidence="5">
    <location>
        <begin position="7"/>
        <end position="67"/>
    </location>
</feature>
<protein>
    <submittedName>
        <fullName evidence="6">Regulatory protein, tetR family</fullName>
    </submittedName>
</protein>
<dbReference type="PRINTS" id="PR00455">
    <property type="entry name" value="HTHTETR"/>
</dbReference>
<dbReference type="PANTHER" id="PTHR30055:SF234">
    <property type="entry name" value="HTH-TYPE TRANSCRIPTIONAL REGULATOR BETI"/>
    <property type="match status" value="1"/>
</dbReference>
<dbReference type="Gene3D" id="1.10.10.60">
    <property type="entry name" value="Homeodomain-like"/>
    <property type="match status" value="1"/>
</dbReference>
<gene>
    <name evidence="6" type="ORF">SAMN05421742_10574</name>
</gene>
<dbReference type="Proteomes" id="UP000217076">
    <property type="component" value="Unassembled WGS sequence"/>
</dbReference>
<feature type="DNA-binding region" description="H-T-H motif" evidence="4">
    <location>
        <begin position="30"/>
        <end position="49"/>
    </location>
</feature>
<keyword evidence="2 4" id="KW-0238">DNA-binding</keyword>
<dbReference type="InterPro" id="IPR050109">
    <property type="entry name" value="HTH-type_TetR-like_transc_reg"/>
</dbReference>
<dbReference type="PROSITE" id="PS50977">
    <property type="entry name" value="HTH_TETR_2"/>
    <property type="match status" value="1"/>
</dbReference>
<dbReference type="AlphaFoldDB" id="A0A1G8AQK0"/>
<evidence type="ECO:0000313" key="7">
    <source>
        <dbReference type="Proteomes" id="UP000217076"/>
    </source>
</evidence>
<dbReference type="Gene3D" id="1.10.357.10">
    <property type="entry name" value="Tetracycline Repressor, domain 2"/>
    <property type="match status" value="1"/>
</dbReference>
<dbReference type="InterPro" id="IPR001647">
    <property type="entry name" value="HTH_TetR"/>
</dbReference>
<evidence type="ECO:0000256" key="1">
    <source>
        <dbReference type="ARBA" id="ARBA00023015"/>
    </source>
</evidence>
<proteinExistence type="predicted"/>
<reference evidence="7" key="1">
    <citation type="submission" date="2016-10" db="EMBL/GenBank/DDBJ databases">
        <authorList>
            <person name="Varghese N."/>
            <person name="Submissions S."/>
        </authorList>
    </citation>
    <scope>NUCLEOTIDE SEQUENCE [LARGE SCALE GENOMIC DNA]</scope>
    <source>
        <strain evidence="7">930I</strain>
    </source>
</reference>
<dbReference type="GO" id="GO:0003700">
    <property type="term" value="F:DNA-binding transcription factor activity"/>
    <property type="evidence" value="ECO:0007669"/>
    <property type="project" value="TreeGrafter"/>
</dbReference>
<dbReference type="InterPro" id="IPR039536">
    <property type="entry name" value="TetR_C_Proteobacteria"/>
</dbReference>
<name>A0A1G8AQK0_9PROT</name>